<dbReference type="STRING" id="1798664.A3C93_03650"/>
<protein>
    <submittedName>
        <fullName evidence="1">Uncharacterized protein</fullName>
    </submittedName>
</protein>
<evidence type="ECO:0000313" key="2">
    <source>
        <dbReference type="Proteomes" id="UP000178636"/>
    </source>
</evidence>
<dbReference type="EMBL" id="MHLO01000012">
    <property type="protein sequence ID" value="OGZ12890.1"/>
    <property type="molecule type" value="Genomic_DNA"/>
</dbReference>
<proteinExistence type="predicted"/>
<reference evidence="1 2" key="1">
    <citation type="journal article" date="2016" name="Nat. Commun.">
        <title>Thousands of microbial genomes shed light on interconnected biogeochemical processes in an aquifer system.</title>
        <authorList>
            <person name="Anantharaman K."/>
            <person name="Brown C.T."/>
            <person name="Hug L.A."/>
            <person name="Sharon I."/>
            <person name="Castelle C.J."/>
            <person name="Probst A.J."/>
            <person name="Thomas B.C."/>
            <person name="Singh A."/>
            <person name="Wilkins M.J."/>
            <person name="Karaoz U."/>
            <person name="Brodie E.L."/>
            <person name="Williams K.H."/>
            <person name="Hubbard S.S."/>
            <person name="Banfield J.F."/>
        </authorList>
    </citation>
    <scope>NUCLEOTIDE SEQUENCE [LARGE SCALE GENOMIC DNA]</scope>
</reference>
<dbReference type="AlphaFoldDB" id="A0A1G2DJ45"/>
<dbReference type="Proteomes" id="UP000178636">
    <property type="component" value="Unassembled WGS sequence"/>
</dbReference>
<accession>A0A1G2DJ45</accession>
<evidence type="ECO:0000313" key="1">
    <source>
        <dbReference type="EMBL" id="OGZ12890.1"/>
    </source>
</evidence>
<organism evidence="1 2">
    <name type="scientific">Candidatus Lloydbacteria bacterium RIFCSPHIGHO2_02_FULL_54_17</name>
    <dbReference type="NCBI Taxonomy" id="1798664"/>
    <lineage>
        <taxon>Bacteria</taxon>
        <taxon>Candidatus Lloydiibacteriota</taxon>
    </lineage>
</organism>
<gene>
    <name evidence="1" type="ORF">A3C93_03650</name>
</gene>
<comment type="caution">
    <text evidence="1">The sequence shown here is derived from an EMBL/GenBank/DDBJ whole genome shotgun (WGS) entry which is preliminary data.</text>
</comment>
<name>A0A1G2DJ45_9BACT</name>
<sequence>MVFLWDKVHLLKTITCGRMVTLSTGSLEKAGEKTRSDLRGNFFKVGPCLFSGLTLTAFKKLRVEVYSPQIQVC</sequence>